<accession>A0A517ZI13</accession>
<dbReference type="Proteomes" id="UP000319383">
    <property type="component" value="Chromosome"/>
</dbReference>
<organism evidence="2 3">
    <name type="scientific">Symmachiella dynata</name>
    <dbReference type="NCBI Taxonomy" id="2527995"/>
    <lineage>
        <taxon>Bacteria</taxon>
        <taxon>Pseudomonadati</taxon>
        <taxon>Planctomycetota</taxon>
        <taxon>Planctomycetia</taxon>
        <taxon>Planctomycetales</taxon>
        <taxon>Planctomycetaceae</taxon>
        <taxon>Symmachiella</taxon>
    </lineage>
</organism>
<dbReference type="KEGG" id="sdyn:Mal52_05710"/>
<evidence type="ECO:0000313" key="3">
    <source>
        <dbReference type="Proteomes" id="UP000319383"/>
    </source>
</evidence>
<reference evidence="2 3" key="1">
    <citation type="submission" date="2019-02" db="EMBL/GenBank/DDBJ databases">
        <title>Deep-cultivation of Planctomycetes and their phenomic and genomic characterization uncovers novel biology.</title>
        <authorList>
            <person name="Wiegand S."/>
            <person name="Jogler M."/>
            <person name="Boedeker C."/>
            <person name="Pinto D."/>
            <person name="Vollmers J."/>
            <person name="Rivas-Marin E."/>
            <person name="Kohn T."/>
            <person name="Peeters S.H."/>
            <person name="Heuer A."/>
            <person name="Rast P."/>
            <person name="Oberbeckmann S."/>
            <person name="Bunk B."/>
            <person name="Jeske O."/>
            <person name="Meyerdierks A."/>
            <person name="Storesund J.E."/>
            <person name="Kallscheuer N."/>
            <person name="Luecker S."/>
            <person name="Lage O.M."/>
            <person name="Pohl T."/>
            <person name="Merkel B.J."/>
            <person name="Hornburger P."/>
            <person name="Mueller R.-W."/>
            <person name="Bruemmer F."/>
            <person name="Labrenz M."/>
            <person name="Spormann A.M."/>
            <person name="Op den Camp H."/>
            <person name="Overmann J."/>
            <person name="Amann R."/>
            <person name="Jetten M.S.M."/>
            <person name="Mascher T."/>
            <person name="Medema M.H."/>
            <person name="Devos D.P."/>
            <person name="Kaster A.-K."/>
            <person name="Ovreas L."/>
            <person name="Rohde M."/>
            <person name="Galperin M.Y."/>
            <person name="Jogler C."/>
        </authorList>
    </citation>
    <scope>NUCLEOTIDE SEQUENCE [LARGE SCALE GENOMIC DNA]</scope>
    <source>
        <strain evidence="2 3">Mal52</strain>
    </source>
</reference>
<evidence type="ECO:0000313" key="2">
    <source>
        <dbReference type="EMBL" id="QDU42116.1"/>
    </source>
</evidence>
<dbReference type="EMBL" id="CP036276">
    <property type="protein sequence ID" value="QDU42116.1"/>
    <property type="molecule type" value="Genomic_DNA"/>
</dbReference>
<name>A0A517ZI13_9PLAN</name>
<keyword evidence="3" id="KW-1185">Reference proteome</keyword>
<gene>
    <name evidence="2" type="ORF">Mal52_05710</name>
</gene>
<feature type="compositionally biased region" description="Basic residues" evidence="1">
    <location>
        <begin position="1"/>
        <end position="11"/>
    </location>
</feature>
<feature type="region of interest" description="Disordered" evidence="1">
    <location>
        <begin position="1"/>
        <end position="30"/>
    </location>
</feature>
<dbReference type="AlphaFoldDB" id="A0A517ZI13"/>
<sequence length="225" mass="25998">MSRKSRQARPRSRADRQTEPSAYDRTTITIPRQLKARMKAAGERVNWSAVASEAFEAWLSEHANKEQPMPELPDKDDAIERLRRLQNEPEARHAGTTGRAYVLGQHWAMADAHPVELQRLEEFCAGPLLDGTWEDLKTRFSDRRKIKKLFRDFTAWVLGHKDRLHSTEEAKLYPADVEQVRRQVKPFWEERVGVEVIPGKDYGPEFLSDFSAGALAFWDEAKDKL</sequence>
<proteinExistence type="predicted"/>
<evidence type="ECO:0000256" key="1">
    <source>
        <dbReference type="SAM" id="MobiDB-lite"/>
    </source>
</evidence>
<protein>
    <submittedName>
        <fullName evidence="2">Uncharacterized protein</fullName>
    </submittedName>
</protein>
<dbReference type="RefSeq" id="WP_145374168.1">
    <property type="nucleotide sequence ID" value="NZ_CP036276.1"/>
</dbReference>